<keyword evidence="4" id="KW-0812">Transmembrane</keyword>
<comment type="caution">
    <text evidence="8">The sequence shown here is derived from an EMBL/GenBank/DDBJ whole genome shotgun (WGS) entry which is preliminary data.</text>
</comment>
<organism evidence="8">
    <name type="scientific">bioreactor metagenome</name>
    <dbReference type="NCBI Taxonomy" id="1076179"/>
    <lineage>
        <taxon>unclassified sequences</taxon>
        <taxon>metagenomes</taxon>
        <taxon>ecological metagenomes</taxon>
    </lineage>
</organism>
<evidence type="ECO:0000256" key="3">
    <source>
        <dbReference type="ARBA" id="ARBA00022452"/>
    </source>
</evidence>
<evidence type="ECO:0000313" key="8">
    <source>
        <dbReference type="EMBL" id="MPM22933.1"/>
    </source>
</evidence>
<dbReference type="GO" id="GO:0015562">
    <property type="term" value="F:efflux transmembrane transporter activity"/>
    <property type="evidence" value="ECO:0007669"/>
    <property type="project" value="InterPro"/>
</dbReference>
<dbReference type="Gene3D" id="1.20.1600.10">
    <property type="entry name" value="Outer membrane efflux proteins (OEP)"/>
    <property type="match status" value="1"/>
</dbReference>
<sequence length="446" mass="50290">MKLRKNLNKIAILAAFLTVSTVVPAQDNGQPLVLTLERAVELALDQNLTVKVADEEIVRVDWLKKENWYNLLPSLSGNAQYTNNILKPVFFSDFFPGGKMEVGSTHSYAINGTMQVPLLSMPLFKNIRLSELELKSALEGARSARIELISQVKTSFYGILMMEESLRVLEESYLNARETANNIKKMYENGLASEYDMIRSDVSVRNLTPTIEQAKNGLELAKMQLKVLLSLDLGVDIEADGDISSYRDEMMAPVPELPALLEGNSNLRTLDIQLESLGKSYELIRSQRLPSLAGFANYQLQAQNNEFSLNQKWTNSFAVGLAIQIPIFNKFSISMKEKQTQSGIRQLTFQRELLENNLKIAAKNSLNEMQRARLQLESDTEAVRQAQKGYEIAKVRYNTGAGTLLELNDTEIALTNSRLNLNQTIYNYIKARTEYDKVLGKEKLND</sequence>
<dbReference type="SUPFAM" id="SSF56954">
    <property type="entry name" value="Outer membrane efflux proteins (OEP)"/>
    <property type="match status" value="1"/>
</dbReference>
<keyword evidence="2" id="KW-0813">Transport</keyword>
<dbReference type="InterPro" id="IPR051906">
    <property type="entry name" value="TolC-like"/>
</dbReference>
<dbReference type="PANTHER" id="PTHR30026">
    <property type="entry name" value="OUTER MEMBRANE PROTEIN TOLC"/>
    <property type="match status" value="1"/>
</dbReference>
<dbReference type="GO" id="GO:0009279">
    <property type="term" value="C:cell outer membrane"/>
    <property type="evidence" value="ECO:0007669"/>
    <property type="project" value="UniProtKB-SubCell"/>
</dbReference>
<keyword evidence="7" id="KW-0175">Coiled coil</keyword>
<evidence type="ECO:0000256" key="4">
    <source>
        <dbReference type="ARBA" id="ARBA00022692"/>
    </source>
</evidence>
<dbReference type="GO" id="GO:0015288">
    <property type="term" value="F:porin activity"/>
    <property type="evidence" value="ECO:0007669"/>
    <property type="project" value="TreeGrafter"/>
</dbReference>
<evidence type="ECO:0000256" key="6">
    <source>
        <dbReference type="ARBA" id="ARBA00023237"/>
    </source>
</evidence>
<evidence type="ECO:0000256" key="7">
    <source>
        <dbReference type="SAM" id="Coils"/>
    </source>
</evidence>
<protein>
    <recommendedName>
        <fullName evidence="9">Outer membrane protein TolC</fullName>
    </recommendedName>
</protein>
<feature type="coiled-coil region" evidence="7">
    <location>
        <begin position="344"/>
        <end position="386"/>
    </location>
</feature>
<gene>
    <name evidence="8" type="ORF">SDC9_69393</name>
</gene>
<evidence type="ECO:0000256" key="5">
    <source>
        <dbReference type="ARBA" id="ARBA00023136"/>
    </source>
</evidence>
<name>A0A644Y8M7_9ZZZZ</name>
<proteinExistence type="predicted"/>
<dbReference type="InterPro" id="IPR003423">
    <property type="entry name" value="OMP_efflux"/>
</dbReference>
<dbReference type="AlphaFoldDB" id="A0A644Y8M7"/>
<dbReference type="GO" id="GO:1990281">
    <property type="term" value="C:efflux pump complex"/>
    <property type="evidence" value="ECO:0007669"/>
    <property type="project" value="TreeGrafter"/>
</dbReference>
<accession>A0A644Y8M7</accession>
<keyword evidence="5" id="KW-0472">Membrane</keyword>
<keyword evidence="3" id="KW-1134">Transmembrane beta strand</keyword>
<keyword evidence="6" id="KW-0998">Cell outer membrane</keyword>
<evidence type="ECO:0000256" key="1">
    <source>
        <dbReference type="ARBA" id="ARBA00004442"/>
    </source>
</evidence>
<reference evidence="8" key="1">
    <citation type="submission" date="2019-08" db="EMBL/GenBank/DDBJ databases">
        <authorList>
            <person name="Kucharzyk K."/>
            <person name="Murdoch R.W."/>
            <person name="Higgins S."/>
            <person name="Loffler F."/>
        </authorList>
    </citation>
    <scope>NUCLEOTIDE SEQUENCE</scope>
</reference>
<dbReference type="Pfam" id="PF02321">
    <property type="entry name" value="OEP"/>
    <property type="match status" value="1"/>
</dbReference>
<dbReference type="PANTHER" id="PTHR30026:SF20">
    <property type="entry name" value="OUTER MEMBRANE PROTEIN TOLC"/>
    <property type="match status" value="1"/>
</dbReference>
<evidence type="ECO:0000256" key="2">
    <source>
        <dbReference type="ARBA" id="ARBA00022448"/>
    </source>
</evidence>
<dbReference type="EMBL" id="VSSQ01003920">
    <property type="protein sequence ID" value="MPM22933.1"/>
    <property type="molecule type" value="Genomic_DNA"/>
</dbReference>
<evidence type="ECO:0008006" key="9">
    <source>
        <dbReference type="Google" id="ProtNLM"/>
    </source>
</evidence>
<comment type="subcellular location">
    <subcellularLocation>
        <location evidence="1">Cell outer membrane</location>
    </subcellularLocation>
</comment>